<dbReference type="GO" id="GO:0030544">
    <property type="term" value="F:Hsp70 protein binding"/>
    <property type="evidence" value="ECO:0007669"/>
    <property type="project" value="InterPro"/>
</dbReference>
<name>A0A152A314_TIELA</name>
<dbReference type="OMA" id="FPDVINP"/>
<dbReference type="CDD" id="cd10719">
    <property type="entry name" value="DnaJ_zf"/>
    <property type="match status" value="1"/>
</dbReference>
<dbReference type="CDD" id="cd10747">
    <property type="entry name" value="DnaJ_C"/>
    <property type="match status" value="1"/>
</dbReference>
<evidence type="ECO:0000259" key="7">
    <source>
        <dbReference type="PROSITE" id="PS50076"/>
    </source>
</evidence>
<evidence type="ECO:0000259" key="8">
    <source>
        <dbReference type="PROSITE" id="PS51188"/>
    </source>
</evidence>
<dbReference type="EMBL" id="LODT01000013">
    <property type="protein sequence ID" value="KYR00497.1"/>
    <property type="molecule type" value="Genomic_DNA"/>
</dbReference>
<dbReference type="InterPro" id="IPR001623">
    <property type="entry name" value="DnaJ_domain"/>
</dbReference>
<dbReference type="GO" id="GO:0005524">
    <property type="term" value="F:ATP binding"/>
    <property type="evidence" value="ECO:0007669"/>
    <property type="project" value="InterPro"/>
</dbReference>
<dbReference type="GO" id="GO:0009408">
    <property type="term" value="P:response to heat"/>
    <property type="evidence" value="ECO:0007669"/>
    <property type="project" value="InterPro"/>
</dbReference>
<dbReference type="InterPro" id="IPR036410">
    <property type="entry name" value="HSP_DnaJ_Cys-rich_dom_sf"/>
</dbReference>
<keyword evidence="2" id="KW-0677">Repeat</keyword>
<dbReference type="Proteomes" id="UP000076078">
    <property type="component" value="Unassembled WGS sequence"/>
</dbReference>
<feature type="compositionally biased region" description="Polar residues" evidence="6">
    <location>
        <begin position="409"/>
        <end position="418"/>
    </location>
</feature>
<dbReference type="InterPro" id="IPR036869">
    <property type="entry name" value="J_dom_sf"/>
</dbReference>
<gene>
    <name evidence="9" type="ORF">DLAC_02502</name>
</gene>
<dbReference type="GO" id="GO:0051082">
    <property type="term" value="F:unfolded protein binding"/>
    <property type="evidence" value="ECO:0007669"/>
    <property type="project" value="InterPro"/>
</dbReference>
<dbReference type="FunCoup" id="A0A152A314">
    <property type="interactions" value="982"/>
</dbReference>
<dbReference type="Gene3D" id="2.60.260.20">
    <property type="entry name" value="Urease metallochaperone UreE, N-terminal domain"/>
    <property type="match status" value="2"/>
</dbReference>
<dbReference type="SUPFAM" id="SSF46565">
    <property type="entry name" value="Chaperone J-domain"/>
    <property type="match status" value="1"/>
</dbReference>
<dbReference type="FunFam" id="2.10.230.10:FF:000001">
    <property type="entry name" value="DnaJ subfamily A member 2"/>
    <property type="match status" value="1"/>
</dbReference>
<dbReference type="GO" id="GO:0008270">
    <property type="term" value="F:zinc ion binding"/>
    <property type="evidence" value="ECO:0007669"/>
    <property type="project" value="UniProtKB-KW"/>
</dbReference>
<feature type="domain" description="CR-type" evidence="8">
    <location>
        <begin position="129"/>
        <end position="216"/>
    </location>
</feature>
<feature type="zinc finger region" description="CR-type" evidence="5">
    <location>
        <begin position="129"/>
        <end position="216"/>
    </location>
</feature>
<comment type="caution">
    <text evidence="9">The sequence shown here is derived from an EMBL/GenBank/DDBJ whole genome shotgun (WGS) entry which is preliminary data.</text>
</comment>
<dbReference type="InterPro" id="IPR001305">
    <property type="entry name" value="HSP_DnaJ_Cys-rich_dom"/>
</dbReference>
<dbReference type="InterPro" id="IPR002939">
    <property type="entry name" value="DnaJ_C"/>
</dbReference>
<feature type="domain" description="J" evidence="7">
    <location>
        <begin position="5"/>
        <end position="69"/>
    </location>
</feature>
<keyword evidence="10" id="KW-1185">Reference proteome</keyword>
<dbReference type="InterPro" id="IPR044713">
    <property type="entry name" value="DNJA1/2-like"/>
</dbReference>
<dbReference type="SUPFAM" id="SSF57938">
    <property type="entry name" value="DnaJ/Hsp40 cysteine-rich domain"/>
    <property type="match status" value="1"/>
</dbReference>
<dbReference type="STRING" id="361077.A0A152A314"/>
<dbReference type="PROSITE" id="PS51188">
    <property type="entry name" value="ZF_CR"/>
    <property type="match status" value="1"/>
</dbReference>
<dbReference type="Gene3D" id="2.10.230.10">
    <property type="entry name" value="Heat shock protein DnaJ, cysteine-rich domain"/>
    <property type="match status" value="1"/>
</dbReference>
<keyword evidence="4 5" id="KW-0862">Zinc</keyword>
<sequence>MPDNKYYDILGVPRDASETDIKKAYRKLAIKYHPDKNSDPGATDKFKEITVAYEVLSDSEKRQIYDKYGEEGLKEGGAGGFGEDIFSQFFGGGFGGFGGRGGGGGRRGPRKGEPIQHVLKVSLEDLYKGKVSKLALQKNSKCGECNGKGSASKAPDAVKKCDDCSGSGVKVQLRQIGPGMVQKLQSVCPTCKGEGQVIREKDRCPKCKGNKTVQEKKTLEVNIDKGMKHGQKIVFPDEGDYESPDVIPGDVVVILQQKEHPLFQREGDDLLMTHRITLVEALCGFTFYLTHLDGRVLTIKNEQGNIIKPDDTKCIFNEGMPGYKRPFEKGRLIIQFEVVFPTKGQISAADFKTLEKILPAPKPNVKPALGPDGIEDEVELHDFDKSSAGQSHSQHRASYEEDDEDSHGHQNGVSCNQQ</sequence>
<dbReference type="InterPro" id="IPR018253">
    <property type="entry name" value="DnaJ_domain_CS"/>
</dbReference>
<dbReference type="HAMAP" id="MF_01152">
    <property type="entry name" value="DnaJ"/>
    <property type="match status" value="1"/>
</dbReference>
<keyword evidence="1 5" id="KW-0479">Metal-binding</keyword>
<evidence type="ECO:0000256" key="2">
    <source>
        <dbReference type="ARBA" id="ARBA00022737"/>
    </source>
</evidence>
<feature type="region of interest" description="Disordered" evidence="6">
    <location>
        <begin position="362"/>
        <end position="418"/>
    </location>
</feature>
<keyword evidence="9" id="KW-0346">Stress response</keyword>
<dbReference type="Gene3D" id="1.10.287.110">
    <property type="entry name" value="DnaJ domain"/>
    <property type="match status" value="1"/>
</dbReference>
<dbReference type="FunFam" id="1.10.287.110:FF:000048">
    <property type="entry name" value="DnaJ family protein"/>
    <property type="match status" value="1"/>
</dbReference>
<dbReference type="Pfam" id="PF00684">
    <property type="entry name" value="DnaJ_CXXCXGXG"/>
    <property type="match status" value="1"/>
</dbReference>
<dbReference type="InterPro" id="IPR012724">
    <property type="entry name" value="DnaJ"/>
</dbReference>
<evidence type="ECO:0000256" key="1">
    <source>
        <dbReference type="ARBA" id="ARBA00022723"/>
    </source>
</evidence>
<evidence type="ECO:0000313" key="9">
    <source>
        <dbReference type="EMBL" id="KYR00497.1"/>
    </source>
</evidence>
<protein>
    <submittedName>
        <fullName evidence="9">Heat shock protein</fullName>
    </submittedName>
</protein>
<proteinExistence type="inferred from homology"/>
<accession>A0A152A314</accession>
<dbReference type="AlphaFoldDB" id="A0A152A314"/>
<dbReference type="PROSITE" id="PS50076">
    <property type="entry name" value="DNAJ_2"/>
    <property type="match status" value="1"/>
</dbReference>
<organism evidence="9 10">
    <name type="scientific">Tieghemostelium lacteum</name>
    <name type="common">Slime mold</name>
    <name type="synonym">Dictyostelium lacteum</name>
    <dbReference type="NCBI Taxonomy" id="361077"/>
    <lineage>
        <taxon>Eukaryota</taxon>
        <taxon>Amoebozoa</taxon>
        <taxon>Evosea</taxon>
        <taxon>Eumycetozoa</taxon>
        <taxon>Dictyostelia</taxon>
        <taxon>Dictyosteliales</taxon>
        <taxon>Raperosteliaceae</taxon>
        <taxon>Tieghemostelium</taxon>
    </lineage>
</organism>
<reference evidence="9 10" key="1">
    <citation type="submission" date="2015-12" db="EMBL/GenBank/DDBJ databases">
        <title>Dictyostelia acquired genes for synthesis and detection of signals that induce cell-type specialization by lateral gene transfer from prokaryotes.</title>
        <authorList>
            <person name="Gloeckner G."/>
            <person name="Schaap P."/>
        </authorList>
    </citation>
    <scope>NUCLEOTIDE SEQUENCE [LARGE SCALE GENOMIC DNA]</scope>
    <source>
        <strain evidence="9 10">TK</strain>
    </source>
</reference>
<keyword evidence="3 5" id="KW-0863">Zinc-finger</keyword>
<dbReference type="FunFam" id="2.60.260.20:FF:000003">
    <property type="entry name" value="DnaJ subfamily A member 2"/>
    <property type="match status" value="1"/>
</dbReference>
<evidence type="ECO:0000313" key="10">
    <source>
        <dbReference type="Proteomes" id="UP000076078"/>
    </source>
</evidence>
<dbReference type="CDD" id="cd06257">
    <property type="entry name" value="DnaJ"/>
    <property type="match status" value="1"/>
</dbReference>
<dbReference type="InterPro" id="IPR008971">
    <property type="entry name" value="HSP40/DnaJ_pept-bd"/>
</dbReference>
<evidence type="ECO:0000256" key="3">
    <source>
        <dbReference type="ARBA" id="ARBA00022771"/>
    </source>
</evidence>
<dbReference type="PRINTS" id="PR00625">
    <property type="entry name" value="JDOMAIN"/>
</dbReference>
<evidence type="ECO:0000256" key="5">
    <source>
        <dbReference type="PROSITE-ProRule" id="PRU00546"/>
    </source>
</evidence>
<dbReference type="SMART" id="SM00271">
    <property type="entry name" value="DnaJ"/>
    <property type="match status" value="1"/>
</dbReference>
<dbReference type="Pfam" id="PF00226">
    <property type="entry name" value="DnaJ"/>
    <property type="match status" value="1"/>
</dbReference>
<dbReference type="PANTHER" id="PTHR43888">
    <property type="entry name" value="DNAJ-LIKE-2, ISOFORM A-RELATED"/>
    <property type="match status" value="1"/>
</dbReference>
<dbReference type="PROSITE" id="PS00636">
    <property type="entry name" value="DNAJ_1"/>
    <property type="match status" value="1"/>
</dbReference>
<dbReference type="GO" id="GO:0006457">
    <property type="term" value="P:protein folding"/>
    <property type="evidence" value="ECO:0007669"/>
    <property type="project" value="InterPro"/>
</dbReference>
<dbReference type="Pfam" id="PF01556">
    <property type="entry name" value="DnaJ_C"/>
    <property type="match status" value="1"/>
</dbReference>
<evidence type="ECO:0000256" key="4">
    <source>
        <dbReference type="ARBA" id="ARBA00022833"/>
    </source>
</evidence>
<evidence type="ECO:0000256" key="6">
    <source>
        <dbReference type="SAM" id="MobiDB-lite"/>
    </source>
</evidence>
<dbReference type="InParanoid" id="A0A152A314"/>
<dbReference type="OrthoDB" id="550424at2759"/>
<dbReference type="SUPFAM" id="SSF49493">
    <property type="entry name" value="HSP40/DnaJ peptide-binding domain"/>
    <property type="match status" value="2"/>
</dbReference>